<feature type="compositionally biased region" description="Basic and acidic residues" evidence="2">
    <location>
        <begin position="1268"/>
        <end position="1282"/>
    </location>
</feature>
<reference evidence="3" key="3">
    <citation type="submission" date="2025-09" db="UniProtKB">
        <authorList>
            <consortium name="Ensembl"/>
        </authorList>
    </citation>
    <scope>IDENTIFICATION</scope>
</reference>
<feature type="compositionally biased region" description="Polar residues" evidence="2">
    <location>
        <begin position="945"/>
        <end position="960"/>
    </location>
</feature>
<evidence type="ECO:0000313" key="3">
    <source>
        <dbReference type="Ensembl" id="ENSDCDP00010024739.1"/>
    </source>
</evidence>
<feature type="compositionally biased region" description="Polar residues" evidence="2">
    <location>
        <begin position="675"/>
        <end position="688"/>
    </location>
</feature>
<protein>
    <recommendedName>
        <fullName evidence="5">Sickle tail protein homolog</fullName>
    </recommendedName>
</protein>
<gene>
    <name evidence="3" type="primary">si:ch211-285f17.1</name>
</gene>
<evidence type="ECO:0000313" key="4">
    <source>
        <dbReference type="Proteomes" id="UP000694580"/>
    </source>
</evidence>
<dbReference type="Ensembl" id="ENSDCDT00010030709.1">
    <property type="protein sequence ID" value="ENSDCDP00010024739.1"/>
    <property type="gene ID" value="ENSDCDG00010015711.1"/>
</dbReference>
<feature type="compositionally biased region" description="Polar residues" evidence="2">
    <location>
        <begin position="2002"/>
        <end position="2018"/>
    </location>
</feature>
<sequence length="2083" mass="227476">MSKASRIARPPVAGGASRLPSTRRDIAVGRCPRTLVAGEKLMRTESEGSLRPPAAPRSNGAAQTAQTHTPANTQDGTQSRIRMSTDPQGPQHKPGKGNLKITSPEDSEQLSVRKGASANATGSRPEAKGNRGVSRRHTVGGARGSREILAMQPSEMDKKREAFLEHLKQKYPHHASAIMGHQERLRDQTLQLMLSSLLSEIDMQRYLLKLKHLQQNRRGAQSPTQLSVCGEQVEQLSLGSLDALEVMSEYDALTSPFTRGSRSRASLPVVRSANQTKDRSLGVLLLQYGDDIKQIRMPNEITGLDTVKALFVSAFPQQLSMKMLESPGMAIYIRDDMRNIYYELTDVRNITDHSCLKVYNKDPAHAFRPNNGDIRIHRELMYSGRDGPHPLRQPTVAAHPPHMMQIPISPPTPHHNMPASPSRIPFAGLRPGSALGNSTMPRERMSHTVSAPVATAVRSASPCPSAILERRDVKPDEDLVSKGGPAMREGLYAEPHHLIHHGPPPTPDQLDHVFHTHHSGTLRSYNTEPVAVDHPSLYRQKSRKYTDSQLPTLGSKTPPSSPHRMVPTEIRMIDPHPTQSQSPIVLMDRASPIRQSLRKEGAAIGMETMAKTRSSVPSPAISDFQGHAGHDPEARERMTVMEKQIASLTGLVQHALLKGSNSNGTKESSSDRQMKNGSPVHSSNSAGASSDFPLNGSPASTTPVSSGPRQVNLVYFQKNISDLRLQLQQMRQLQLQNQECMHEQLKRAEQEITARLKELLKQPEEPLQRQRELVDEDRHKYLTMEERVLTQLGDLECYVENLRSAGQRSVGLKEVEDGAVSLRKVGEGLAGLKAEFPSLQGRMRAVLRVEVEAVKFLKEEPHKLDSMLKRVKMLTDTLSTLRRCATDGLQKPLEPVTVWNKDCSAPPKELQDPSSFAAPIVTDPQGSSVRSEVVNLTNMVIHRAQSSPVPTQQSQHSAVPNTVALPQDSNLDPIPSKNHPPQTGSPVKRKKATPSNLEPMPLQSHSTASNRIPSKGATNPSLFIEEIQSSQGIIKSRALSIEAAEKEWEEKRLNMAQYDGKEFEKILQQAEANILRGISNLVVTSGVDGSLAPPAVPENVTEKPDTAVVSIAKENPLSDLSTEKTEKLSRPATAEVEKSATPSLEKKNRVSTQDGTPKLIMEKISKSPPPPPPRKNSSSSTGLTTTRSGEVVFTGRKDSVSTQEGEDTPASPQTKTETPPEVKNKPSTPPPSKVASPITEEEDEGEKIMAELQVFQKCPNQGTGLKGAVEHTRVEPQVREIRPGVIPPLREKKNSEHREDQNTDIDENGNNTRHQSPGVIYYVTGQISKDTTGLEEPIEFRGQSLCPPTQVSHVNASDQSQRHQQVVTDGHTSIPDSNGLVRPQGPSMRPQKSLSLLVSQKASFTSPMEEPTSPTQGTLHTVKAAPLQVSIEEKVEVPLVRHVSASSPVEEVLLIHSEENSGFKSAGELQVQVRKYDKEEECDEGAGLSPDLPGEEAPPPPDNIAFMITNSKVQPLSTGEYQNLVNAKKGNVQTVTVGKRDSTASVSTADTERNNNKKPVIIIFDEPMDIRSAYKRLSTIFECEEDLERMLSEERIEEESEEYEEEEENCEGLQVKHRPPWGKVYDGKCPEGVISSSVSEDQNCNMRKSSSSSCSSLSEGSVDAKQDFKKKFKFKFPKKQLAALTQALRSGNKSGKKTLQVVVYEDEEEYDGTIRQQKEAKRFEIVRSAPSAPTSSENLKPSSASSADPYCRTDEIRKSTYKTLDSLEQTIKQLETTINEMGPQASEEKSKPPELPKSEGFQTTEMTEQSKPPPTSLSKILGHRSQPSKGPNLKKKPKPQLLPRPATIPSAGVSVTPVPTQKNPTAVSPTSRMPVPASVKARQQTGASDRTSKQQKLQDSQRQLRQANGSAKRSAGDHKTTSPPVSASKIPAFSSSSGKGLSQSAPNSDATNSINSSLHPLSSSSSLPPPHKSSIPSPRPAPNSSSHIPSLSNGALKLAPPTHNTKGLSFSTQTQNGRPSFSSSSNSPSSSSHSSLSPTLLGQGMKSIRTIHTPSFTTSYNRTQNGNSSKSAIPTITSVKDTA</sequence>
<organism evidence="3 4">
    <name type="scientific">Denticeps clupeoides</name>
    <name type="common">denticle herring</name>
    <dbReference type="NCBI Taxonomy" id="299321"/>
    <lineage>
        <taxon>Eukaryota</taxon>
        <taxon>Metazoa</taxon>
        <taxon>Chordata</taxon>
        <taxon>Craniata</taxon>
        <taxon>Vertebrata</taxon>
        <taxon>Euteleostomi</taxon>
        <taxon>Actinopterygii</taxon>
        <taxon>Neopterygii</taxon>
        <taxon>Teleostei</taxon>
        <taxon>Clupei</taxon>
        <taxon>Clupeiformes</taxon>
        <taxon>Denticipitoidei</taxon>
        <taxon>Denticipitidae</taxon>
        <taxon>Denticeps</taxon>
    </lineage>
</organism>
<feature type="compositionally biased region" description="Basic and acidic residues" evidence="2">
    <location>
        <begin position="1786"/>
        <end position="1797"/>
    </location>
</feature>
<feature type="compositionally biased region" description="Low complexity" evidence="2">
    <location>
        <begin position="1952"/>
        <end position="1966"/>
    </location>
</feature>
<dbReference type="Proteomes" id="UP000694580">
    <property type="component" value="Chromosome 2"/>
</dbReference>
<keyword evidence="4" id="KW-1185">Reference proteome</keyword>
<feature type="compositionally biased region" description="Basic and acidic residues" evidence="2">
    <location>
        <begin position="1289"/>
        <end position="1301"/>
    </location>
</feature>
<dbReference type="PANTHER" id="PTHR22741">
    <property type="entry name" value="P140CAP/SNIP-RELATED"/>
    <property type="match status" value="1"/>
</dbReference>
<feature type="region of interest" description="Disordered" evidence="2">
    <location>
        <begin position="541"/>
        <end position="565"/>
    </location>
</feature>
<feature type="coiled-coil region" evidence="1">
    <location>
        <begin position="1589"/>
        <end position="1616"/>
    </location>
</feature>
<evidence type="ECO:0008006" key="5">
    <source>
        <dbReference type="Google" id="ProtNLM"/>
    </source>
</evidence>
<reference evidence="3 4" key="1">
    <citation type="submission" date="2020-06" db="EMBL/GenBank/DDBJ databases">
        <authorList>
            <consortium name="Wellcome Sanger Institute Data Sharing"/>
        </authorList>
    </citation>
    <scope>NUCLEOTIDE SEQUENCE [LARGE SCALE GENOMIC DNA]</scope>
</reference>
<feature type="coiled-coil region" evidence="1">
    <location>
        <begin position="735"/>
        <end position="762"/>
    </location>
</feature>
<accession>A0AAY4BV75</accession>
<reference evidence="3" key="2">
    <citation type="submission" date="2025-08" db="UniProtKB">
        <authorList>
            <consortium name="Ensembl"/>
        </authorList>
    </citation>
    <scope>IDENTIFICATION</scope>
</reference>
<feature type="region of interest" description="Disordered" evidence="2">
    <location>
        <begin position="1476"/>
        <end position="1497"/>
    </location>
</feature>
<dbReference type="InterPro" id="IPR051825">
    <property type="entry name" value="SRCIN1"/>
</dbReference>
<feature type="compositionally biased region" description="Polar residues" evidence="2">
    <location>
        <begin position="60"/>
        <end position="88"/>
    </location>
</feature>
<feature type="region of interest" description="Disordered" evidence="2">
    <location>
        <begin position="1"/>
        <end position="140"/>
    </location>
</feature>
<feature type="region of interest" description="Disordered" evidence="2">
    <location>
        <begin position="659"/>
        <end position="707"/>
    </location>
</feature>
<keyword evidence="1" id="KW-0175">Coiled coil</keyword>
<dbReference type="GeneTree" id="ENSGT00940000156098"/>
<feature type="compositionally biased region" description="Polar residues" evidence="2">
    <location>
        <begin position="547"/>
        <end position="558"/>
    </location>
</feature>
<feature type="compositionally biased region" description="Polar residues" evidence="2">
    <location>
        <begin position="2050"/>
        <end position="2083"/>
    </location>
</feature>
<feature type="compositionally biased region" description="Polar residues" evidence="2">
    <location>
        <begin position="697"/>
        <end position="707"/>
    </location>
</feature>
<feature type="compositionally biased region" description="Polar residues" evidence="2">
    <location>
        <begin position="1003"/>
        <end position="1017"/>
    </location>
</feature>
<feature type="compositionally biased region" description="Polar residues" evidence="2">
    <location>
        <begin position="1857"/>
        <end position="1871"/>
    </location>
</feature>
<feature type="compositionally biased region" description="Polar residues" evidence="2">
    <location>
        <begin position="1346"/>
        <end position="1376"/>
    </location>
</feature>
<proteinExistence type="predicted"/>
<feature type="compositionally biased region" description="Low complexity" evidence="2">
    <location>
        <begin position="1649"/>
        <end position="1660"/>
    </location>
</feature>
<feature type="region of interest" description="Disordered" evidence="2">
    <location>
        <begin position="1113"/>
        <end position="1247"/>
    </location>
</feature>
<feature type="region of interest" description="Disordered" evidence="2">
    <location>
        <begin position="1260"/>
        <end position="1316"/>
    </location>
</feature>
<feature type="region of interest" description="Disordered" evidence="2">
    <location>
        <begin position="1344"/>
        <end position="1394"/>
    </location>
</feature>
<feature type="compositionally biased region" description="Polar residues" evidence="2">
    <location>
        <begin position="1800"/>
        <end position="1810"/>
    </location>
</feature>
<feature type="compositionally biased region" description="Polar residues" evidence="2">
    <location>
        <begin position="1881"/>
        <end position="1911"/>
    </location>
</feature>
<dbReference type="Gene3D" id="1.20.58.1540">
    <property type="entry name" value="Actin interacting protein 3, C-terminal domain"/>
    <property type="match status" value="1"/>
</dbReference>
<feature type="region of interest" description="Disordered" evidence="2">
    <location>
        <begin position="945"/>
        <end position="1017"/>
    </location>
</feature>
<feature type="compositionally biased region" description="Basic and acidic residues" evidence="2">
    <location>
        <begin position="1716"/>
        <end position="1725"/>
    </location>
</feature>
<dbReference type="GO" id="GO:0005737">
    <property type="term" value="C:cytoplasm"/>
    <property type="evidence" value="ECO:0007669"/>
    <property type="project" value="TreeGrafter"/>
</dbReference>
<name>A0AAY4BV75_9TELE</name>
<feature type="compositionally biased region" description="Low complexity" evidence="2">
    <location>
        <begin position="1175"/>
        <end position="1189"/>
    </location>
</feature>
<evidence type="ECO:0000256" key="2">
    <source>
        <dbReference type="SAM" id="MobiDB-lite"/>
    </source>
</evidence>
<evidence type="ECO:0000256" key="1">
    <source>
        <dbReference type="SAM" id="Coils"/>
    </source>
</evidence>
<feature type="compositionally biased region" description="Pro residues" evidence="2">
    <location>
        <begin position="1967"/>
        <end position="1981"/>
    </location>
</feature>
<feature type="region of interest" description="Disordered" evidence="2">
    <location>
        <begin position="1773"/>
        <end position="2083"/>
    </location>
</feature>
<dbReference type="PANTHER" id="PTHR22741:SF11">
    <property type="entry name" value="SICKLE TAIL PROTEIN HOMOLOG"/>
    <property type="match status" value="1"/>
</dbReference>
<feature type="compositionally biased region" description="Polar residues" evidence="2">
    <location>
        <begin position="1637"/>
        <end position="1648"/>
    </location>
</feature>
<feature type="compositionally biased region" description="Low complexity" evidence="2">
    <location>
        <begin position="1926"/>
        <end position="1944"/>
    </location>
</feature>
<feature type="compositionally biased region" description="Polar residues" evidence="2">
    <location>
        <begin position="1731"/>
        <end position="1746"/>
    </location>
</feature>
<feature type="compositionally biased region" description="Low complexity" evidence="2">
    <location>
        <begin position="2019"/>
        <end position="2038"/>
    </location>
</feature>
<feature type="region of interest" description="Disordered" evidence="2">
    <location>
        <begin position="1400"/>
        <end position="1419"/>
    </location>
</feature>
<feature type="region of interest" description="Disordered" evidence="2">
    <location>
        <begin position="1706"/>
        <end position="1757"/>
    </location>
</feature>
<feature type="compositionally biased region" description="Polar residues" evidence="2">
    <location>
        <begin position="1982"/>
        <end position="1993"/>
    </location>
</feature>
<feature type="region of interest" description="Disordered" evidence="2">
    <location>
        <begin position="1637"/>
        <end position="1660"/>
    </location>
</feature>